<dbReference type="Pfam" id="PF03992">
    <property type="entry name" value="ABM"/>
    <property type="match status" value="1"/>
</dbReference>
<dbReference type="InterPro" id="IPR011008">
    <property type="entry name" value="Dimeric_a/b-barrel"/>
</dbReference>
<dbReference type="OrthoDB" id="9798115at2"/>
<dbReference type="RefSeq" id="WP_127071739.1">
    <property type="nucleotide sequence ID" value="NZ_BMKB01000007.1"/>
</dbReference>
<dbReference type="AlphaFoldDB" id="A0A916RL15"/>
<dbReference type="Gene3D" id="3.30.70.100">
    <property type="match status" value="1"/>
</dbReference>
<proteinExistence type="predicted"/>
<evidence type="ECO:0000313" key="3">
    <source>
        <dbReference type="Proteomes" id="UP000596977"/>
    </source>
</evidence>
<dbReference type="Proteomes" id="UP000596977">
    <property type="component" value="Unassembled WGS sequence"/>
</dbReference>
<sequence length="104" mass="12002">MFIAMNRFKVKTDSVDEFEAVWKTRKSRLDEMEGFIDFKLLRGPANRDENYTLYVSHSTWASYDAFESWTKSQNFRDAHKQAGDTKPSYIGSPAFEGFSIVEGA</sequence>
<dbReference type="InterPro" id="IPR007138">
    <property type="entry name" value="ABM_dom"/>
</dbReference>
<keyword evidence="2" id="KW-0560">Oxidoreductase</keyword>
<keyword evidence="3" id="KW-1185">Reference proteome</keyword>
<accession>A0A916RL15</accession>
<keyword evidence="2" id="KW-0503">Monooxygenase</keyword>
<gene>
    <name evidence="2" type="ORF">GCM10011499_34450</name>
</gene>
<dbReference type="InterPro" id="IPR050404">
    <property type="entry name" value="Heme-degrading_MO"/>
</dbReference>
<reference evidence="2 3" key="1">
    <citation type="journal article" date="2014" name="Int. J. Syst. Evol. Microbiol.">
        <title>Complete genome sequence of Corynebacterium casei LMG S-19264T (=DSM 44701T), isolated from a smear-ripened cheese.</title>
        <authorList>
            <consortium name="US DOE Joint Genome Institute (JGI-PGF)"/>
            <person name="Walter F."/>
            <person name="Albersmeier A."/>
            <person name="Kalinowski J."/>
            <person name="Ruckert C."/>
        </authorList>
    </citation>
    <scope>NUCLEOTIDE SEQUENCE [LARGE SCALE GENOMIC DNA]</scope>
    <source>
        <strain evidence="2 3">CGMCC 1.15896</strain>
    </source>
</reference>
<dbReference type="PANTHER" id="PTHR34474">
    <property type="entry name" value="SIGNAL TRANSDUCTION PROTEIN TRAP"/>
    <property type="match status" value="1"/>
</dbReference>
<name>A0A916RL15_9HYPH</name>
<evidence type="ECO:0000259" key="1">
    <source>
        <dbReference type="PROSITE" id="PS51725"/>
    </source>
</evidence>
<dbReference type="EMBL" id="BMKB01000007">
    <property type="protein sequence ID" value="GGA61236.1"/>
    <property type="molecule type" value="Genomic_DNA"/>
</dbReference>
<organism evidence="2 3">
    <name type="scientific">Pelagibacterium lentulum</name>
    <dbReference type="NCBI Taxonomy" id="2029865"/>
    <lineage>
        <taxon>Bacteria</taxon>
        <taxon>Pseudomonadati</taxon>
        <taxon>Pseudomonadota</taxon>
        <taxon>Alphaproteobacteria</taxon>
        <taxon>Hyphomicrobiales</taxon>
        <taxon>Devosiaceae</taxon>
        <taxon>Pelagibacterium</taxon>
    </lineage>
</organism>
<dbReference type="PROSITE" id="PS51725">
    <property type="entry name" value="ABM"/>
    <property type="match status" value="1"/>
</dbReference>
<protein>
    <submittedName>
        <fullName evidence="2">Antibiotic biosynthesis monooxygenase</fullName>
    </submittedName>
</protein>
<evidence type="ECO:0000313" key="2">
    <source>
        <dbReference type="EMBL" id="GGA61236.1"/>
    </source>
</evidence>
<feature type="domain" description="ABM" evidence="1">
    <location>
        <begin position="2"/>
        <end position="101"/>
    </location>
</feature>
<dbReference type="PANTHER" id="PTHR34474:SF2">
    <property type="entry name" value="SIGNAL TRANSDUCTION PROTEIN TRAP"/>
    <property type="match status" value="1"/>
</dbReference>
<dbReference type="SUPFAM" id="SSF54909">
    <property type="entry name" value="Dimeric alpha+beta barrel"/>
    <property type="match status" value="1"/>
</dbReference>
<dbReference type="GO" id="GO:0004497">
    <property type="term" value="F:monooxygenase activity"/>
    <property type="evidence" value="ECO:0007669"/>
    <property type="project" value="UniProtKB-KW"/>
</dbReference>
<comment type="caution">
    <text evidence="2">The sequence shown here is derived from an EMBL/GenBank/DDBJ whole genome shotgun (WGS) entry which is preliminary data.</text>
</comment>